<name>W8PI26_9EURY</name>
<dbReference type="eggNOG" id="arCOG02761">
    <property type="taxonomic scope" value="Archaea"/>
</dbReference>
<accession>W8PI26</accession>
<feature type="domain" description="DUF302" evidence="1">
    <location>
        <begin position="40"/>
        <end position="94"/>
    </location>
</feature>
<dbReference type="Gene3D" id="3.30.310.70">
    <property type="entry name" value="TT1751-like domain"/>
    <property type="match status" value="1"/>
</dbReference>
<dbReference type="SUPFAM" id="SSF103247">
    <property type="entry name" value="TT1751-like"/>
    <property type="match status" value="1"/>
</dbReference>
<sequence>MDMGQMINAGKSKYSYEETIGKIKAKVEEIGWSVVAEHDMEKKVGIRVYIIELCNKEFAKKALEKPENRWVSAFMPCRIAVAENPDGVYVYGMNMGAFAGMAPGELGELFKKVSEVDEVILNSVL</sequence>
<protein>
    <recommendedName>
        <fullName evidence="1">DUF302 domain-containing protein</fullName>
    </recommendedName>
</protein>
<dbReference type="EMBL" id="CP007264">
    <property type="protein sequence ID" value="AHL21749.1"/>
    <property type="molecule type" value="Genomic_DNA"/>
</dbReference>
<dbReference type="AlphaFoldDB" id="W8PI26"/>
<evidence type="ECO:0000313" key="2">
    <source>
        <dbReference type="EMBL" id="AHL21749.1"/>
    </source>
</evidence>
<keyword evidence="3" id="KW-1185">Reference proteome</keyword>
<dbReference type="Pfam" id="PF03625">
    <property type="entry name" value="DUF302"/>
    <property type="match status" value="1"/>
</dbReference>
<dbReference type="STRING" id="195522.BD01_0118"/>
<reference evidence="2 3" key="1">
    <citation type="submission" date="2014-02" db="EMBL/GenBank/DDBJ databases">
        <title>Genome Sequence of an Hyperthermophilic Archaeon, Thermococcus nautili 30-1, producing viral vesicles.</title>
        <authorList>
            <person name="Oberto J."/>
            <person name="Gaudin M."/>
            <person name="Cossu M."/>
            <person name="Gorlas A."/>
            <person name="Slesarev A."/>
            <person name="Marguet E."/>
            <person name="Forterre P."/>
        </authorList>
    </citation>
    <scope>NUCLEOTIDE SEQUENCE [LARGE SCALE GENOMIC DNA]</scope>
    <source>
        <strain evidence="2 3">30-1</strain>
    </source>
</reference>
<dbReference type="InterPro" id="IPR035923">
    <property type="entry name" value="TT1751-like_sf"/>
</dbReference>
<dbReference type="InterPro" id="IPR005180">
    <property type="entry name" value="DUF302"/>
</dbReference>
<evidence type="ECO:0000313" key="3">
    <source>
        <dbReference type="Proteomes" id="UP000019434"/>
    </source>
</evidence>
<gene>
    <name evidence="2" type="ORF">BD01_0118</name>
</gene>
<dbReference type="GeneID" id="24958500"/>
<dbReference type="Proteomes" id="UP000019434">
    <property type="component" value="Chromosome"/>
</dbReference>
<dbReference type="OrthoDB" id="95379at2157"/>
<dbReference type="CDD" id="cd14797">
    <property type="entry name" value="DUF302"/>
    <property type="match status" value="1"/>
</dbReference>
<dbReference type="HOGENOM" id="CLU_126998_0_0_2"/>
<proteinExistence type="predicted"/>
<evidence type="ECO:0000259" key="1">
    <source>
        <dbReference type="Pfam" id="PF03625"/>
    </source>
</evidence>
<organism evidence="2 3">
    <name type="scientific">Thermococcus nautili</name>
    <dbReference type="NCBI Taxonomy" id="195522"/>
    <lineage>
        <taxon>Archaea</taxon>
        <taxon>Methanobacteriati</taxon>
        <taxon>Methanobacteriota</taxon>
        <taxon>Thermococci</taxon>
        <taxon>Thermococcales</taxon>
        <taxon>Thermococcaceae</taxon>
        <taxon>Thermococcus</taxon>
    </lineage>
</organism>
<dbReference type="KEGG" id="tnu:BD01_0118"/>
<dbReference type="RefSeq" id="WP_042688848.1">
    <property type="nucleotide sequence ID" value="NZ_CP007264.1"/>
</dbReference>